<keyword evidence="5" id="KW-0812">Transmembrane</keyword>
<evidence type="ECO:0000313" key="9">
    <source>
        <dbReference type="Proteomes" id="UP001211907"/>
    </source>
</evidence>
<reference evidence="8" key="1">
    <citation type="submission" date="2020-05" db="EMBL/GenBank/DDBJ databases">
        <title>Phylogenomic resolution of chytrid fungi.</title>
        <authorList>
            <person name="Stajich J.E."/>
            <person name="Amses K."/>
            <person name="Simmons R."/>
            <person name="Seto K."/>
            <person name="Myers J."/>
            <person name="Bonds A."/>
            <person name="Quandt C.A."/>
            <person name="Barry K."/>
            <person name="Liu P."/>
            <person name="Grigoriev I."/>
            <person name="Longcore J.E."/>
            <person name="James T.Y."/>
        </authorList>
    </citation>
    <scope>NUCLEOTIDE SEQUENCE</scope>
    <source>
        <strain evidence="8">JEL0513</strain>
    </source>
</reference>
<dbReference type="InterPro" id="IPR001189">
    <property type="entry name" value="Mn/Fe_SOD"/>
</dbReference>
<dbReference type="PRINTS" id="PR01703">
    <property type="entry name" value="MNSODISMTASE"/>
</dbReference>
<dbReference type="InterPro" id="IPR019831">
    <property type="entry name" value="Mn/Fe_SOD_N"/>
</dbReference>
<dbReference type="PANTHER" id="PTHR42769:SF3">
    <property type="entry name" value="SUPEROXIDE DISMUTASE [FE] 2, CHLOROPLASTIC"/>
    <property type="match status" value="1"/>
</dbReference>
<keyword evidence="4" id="KW-0560">Oxidoreductase</keyword>
<dbReference type="InterPro" id="IPR019832">
    <property type="entry name" value="Mn/Fe_SOD_C"/>
</dbReference>
<dbReference type="InterPro" id="IPR036314">
    <property type="entry name" value="SOD_C_sf"/>
</dbReference>
<evidence type="ECO:0000256" key="2">
    <source>
        <dbReference type="ARBA" id="ARBA00012682"/>
    </source>
</evidence>
<feature type="domain" description="Manganese/iron superoxide dismutase N-terminal" evidence="6">
    <location>
        <begin position="254"/>
        <end position="337"/>
    </location>
</feature>
<feature type="domain" description="Manganese/iron superoxide dismutase C-terminal" evidence="7">
    <location>
        <begin position="347"/>
        <end position="449"/>
    </location>
</feature>
<dbReference type="Gene3D" id="3.55.40.20">
    <property type="entry name" value="Iron/manganese superoxide dismutase, C-terminal domain"/>
    <property type="match status" value="1"/>
</dbReference>
<dbReference type="GO" id="GO:0046872">
    <property type="term" value="F:metal ion binding"/>
    <property type="evidence" value="ECO:0007669"/>
    <property type="project" value="UniProtKB-KW"/>
</dbReference>
<accession>A0AAD5XC90</accession>
<name>A0AAD5XC90_9FUNG</name>
<dbReference type="Proteomes" id="UP001211907">
    <property type="component" value="Unassembled WGS sequence"/>
</dbReference>
<dbReference type="EC" id="1.15.1.1" evidence="2"/>
<evidence type="ECO:0000259" key="6">
    <source>
        <dbReference type="Pfam" id="PF00081"/>
    </source>
</evidence>
<dbReference type="GO" id="GO:0004784">
    <property type="term" value="F:superoxide dismutase activity"/>
    <property type="evidence" value="ECO:0007669"/>
    <property type="project" value="UniProtKB-EC"/>
</dbReference>
<keyword evidence="9" id="KW-1185">Reference proteome</keyword>
<gene>
    <name evidence="8" type="ORF">HK100_007171</name>
</gene>
<dbReference type="Pfam" id="PF02777">
    <property type="entry name" value="Sod_Fe_C"/>
    <property type="match status" value="1"/>
</dbReference>
<organism evidence="8 9">
    <name type="scientific">Physocladia obscura</name>
    <dbReference type="NCBI Taxonomy" id="109957"/>
    <lineage>
        <taxon>Eukaryota</taxon>
        <taxon>Fungi</taxon>
        <taxon>Fungi incertae sedis</taxon>
        <taxon>Chytridiomycota</taxon>
        <taxon>Chytridiomycota incertae sedis</taxon>
        <taxon>Chytridiomycetes</taxon>
        <taxon>Chytridiales</taxon>
        <taxon>Chytriomycetaceae</taxon>
        <taxon>Physocladia</taxon>
    </lineage>
</organism>
<dbReference type="PROSITE" id="PS00088">
    <property type="entry name" value="SOD_MN"/>
    <property type="match status" value="1"/>
</dbReference>
<dbReference type="AlphaFoldDB" id="A0AAD5XC90"/>
<keyword evidence="5" id="KW-0472">Membrane</keyword>
<dbReference type="PANTHER" id="PTHR42769">
    <property type="entry name" value="SUPEROXIDE DISMUTASE"/>
    <property type="match status" value="1"/>
</dbReference>
<protein>
    <recommendedName>
        <fullName evidence="2">superoxide dismutase</fullName>
        <ecNumber evidence="2">1.15.1.1</ecNumber>
    </recommendedName>
</protein>
<evidence type="ECO:0000256" key="3">
    <source>
        <dbReference type="ARBA" id="ARBA00022723"/>
    </source>
</evidence>
<dbReference type="InterPro" id="IPR019833">
    <property type="entry name" value="Mn/Fe_SOD_BS"/>
</dbReference>
<keyword evidence="5" id="KW-1133">Transmembrane helix</keyword>
<sequence>MTGWPQGLPTLLFVVCCSLGFEILFAVLIRDLLADLKAHHAVLVLSVRRVRNRAPYYLDFIASTFTYRMTPAEYFFVPLLALFSPWAVPLACRVYGQTGKPHMRGPPKSFGGAVGLDEVLDYEEGEKERQERGRFLVLNGTLRPTVWNVLAQLRIPGGVAPATPPTAAADSGHAHSHTHNHGKVIKESQFLGKRTFHKILVKYLLSGDFVQEAILVNDAIDRIYFVWLRNFKFNDLRKWKGFSFSRKKHVKNMSYTLEALPYAQDALAPHISPETVDFHYNKHHAGYVVKLNSLIPSSDLKSLSIEEIVAKGPSNVPAGIYNTAAQTFNHTFYWKSLAPPATRQVAPSEKLNALILKSFGSFDAFKTKFSDVAAGHFGSGWAWLVQEKASGLLKIVDTHDAHSVLHDSTVKPIIVADVWEHAYYIDYRNARPKYIESWWNLVNWKFAEENATL</sequence>
<feature type="non-terminal residue" evidence="8">
    <location>
        <position position="1"/>
    </location>
</feature>
<evidence type="ECO:0000256" key="5">
    <source>
        <dbReference type="SAM" id="Phobius"/>
    </source>
</evidence>
<dbReference type="EMBL" id="JADGJH010003369">
    <property type="protein sequence ID" value="KAJ3091461.1"/>
    <property type="molecule type" value="Genomic_DNA"/>
</dbReference>
<comment type="similarity">
    <text evidence="1">Belongs to the iron/manganese superoxide dismutase family.</text>
</comment>
<keyword evidence="3" id="KW-0479">Metal-binding</keyword>
<evidence type="ECO:0000313" key="8">
    <source>
        <dbReference type="EMBL" id="KAJ3091461.1"/>
    </source>
</evidence>
<dbReference type="Gene3D" id="1.10.287.990">
    <property type="entry name" value="Fe,Mn superoxide dismutase (SOD) domain"/>
    <property type="match status" value="1"/>
</dbReference>
<proteinExistence type="inferred from homology"/>
<feature type="transmembrane region" description="Helical" evidence="5">
    <location>
        <begin position="12"/>
        <end position="33"/>
    </location>
</feature>
<evidence type="ECO:0000256" key="1">
    <source>
        <dbReference type="ARBA" id="ARBA00008714"/>
    </source>
</evidence>
<dbReference type="SUPFAM" id="SSF54719">
    <property type="entry name" value="Fe,Mn superoxide dismutase (SOD), C-terminal domain"/>
    <property type="match status" value="1"/>
</dbReference>
<dbReference type="SUPFAM" id="SSF46609">
    <property type="entry name" value="Fe,Mn superoxide dismutase (SOD), N-terminal domain"/>
    <property type="match status" value="1"/>
</dbReference>
<dbReference type="Pfam" id="PF00081">
    <property type="entry name" value="Sod_Fe_N"/>
    <property type="match status" value="1"/>
</dbReference>
<comment type="caution">
    <text evidence="8">The sequence shown here is derived from an EMBL/GenBank/DDBJ whole genome shotgun (WGS) entry which is preliminary data.</text>
</comment>
<evidence type="ECO:0000256" key="4">
    <source>
        <dbReference type="ARBA" id="ARBA00023002"/>
    </source>
</evidence>
<dbReference type="InterPro" id="IPR036324">
    <property type="entry name" value="Mn/Fe_SOD_N_sf"/>
</dbReference>
<evidence type="ECO:0000259" key="7">
    <source>
        <dbReference type="Pfam" id="PF02777"/>
    </source>
</evidence>